<evidence type="ECO:0000256" key="4">
    <source>
        <dbReference type="ARBA" id="ARBA00023136"/>
    </source>
</evidence>
<feature type="compositionally biased region" description="Low complexity" evidence="5">
    <location>
        <begin position="173"/>
        <end position="204"/>
    </location>
</feature>
<keyword evidence="2 6" id="KW-0812">Transmembrane</keyword>
<proteinExistence type="predicted"/>
<evidence type="ECO:0000256" key="6">
    <source>
        <dbReference type="SAM" id="Phobius"/>
    </source>
</evidence>
<dbReference type="PRINTS" id="PR01217">
    <property type="entry name" value="PRICHEXTENSN"/>
</dbReference>
<dbReference type="EMBL" id="LWDF02000035">
    <property type="protein sequence ID" value="KAE8259476.1"/>
    <property type="molecule type" value="Genomic_DNA"/>
</dbReference>
<feature type="compositionally biased region" description="Low complexity" evidence="5">
    <location>
        <begin position="10"/>
        <end position="66"/>
    </location>
</feature>
<dbReference type="Proteomes" id="UP000077521">
    <property type="component" value="Unassembled WGS sequence"/>
</dbReference>
<evidence type="ECO:0000256" key="5">
    <source>
        <dbReference type="SAM" id="MobiDB-lite"/>
    </source>
</evidence>
<feature type="region of interest" description="Disordered" evidence="5">
    <location>
        <begin position="411"/>
        <end position="451"/>
    </location>
</feature>
<keyword evidence="3 6" id="KW-1133">Transmembrane helix</keyword>
<sequence>MASTSVSFIPPSTSPSLSTGSPSSSSLAAPNLTTTTIDTASSTSSLSTSDPAMSSNDGTNTTSTPSTTPPTTAPLPATDPNAANPSSESNNATKPSSKTKNRVTPADPNASTTPVTNVGTPTNNGTEPTVDPNNPTSTPNTQTSTPPSDTGTPPSTDPVTDPSAGSTNPPDPTTTDPPANTEPPANTTTTDPPVNTPSTTRPPATSNPPPSESSPPPQNSTTANPPPETSQPPAGTTTAPANETSTPTPSDSSTPIANTTTPLPTQSVPSETASATPTRTRPGATNSTAAPNLTTSYITSQGPSGLVVTSVIFETGTANPNGVLNGADSSGSRQGFFNNPGAVGGTFAAVGLLILLVLASAFCILRRKRRARKLAEDVNIAVSAAASHKRTPFEDDDDDEMDVNGMERMRQTPSQHMGDGGGMMNSNSSSQLHGGYAGQGNEYSRHSPMNSMGSMGGMGIAMTAAAAGQGQHQTYYDGRPGSSGMDGSANGYNTQGYYSQSAQSPTQAQQQAYAQHSMGNNPYADAGMSGNYYHQLTVDQPLTADDPNRRDSRGIANYFQPGYGQVPNYSTDSPAEPQSQQQRGDGPPRLDDPFSNPRMSGGGGARSPLGADTILDGEGMPFANRRTSGRRSNGSAPPPGFLSGSGEADGASGNGGGSGFLALPMGIDGEGSLLAYNRFSSSTNGASGGTGASSTVNEEGSPLRGGGSDGRKSVRTSDGAMFTMAPLGER</sequence>
<feature type="compositionally biased region" description="Low complexity" evidence="5">
    <location>
        <begin position="497"/>
        <end position="515"/>
    </location>
</feature>
<evidence type="ECO:0000256" key="1">
    <source>
        <dbReference type="ARBA" id="ARBA00004167"/>
    </source>
</evidence>
<accession>A0A177TQF0</accession>
<comment type="caution">
    <text evidence="7">The sequence shown here is derived from an EMBL/GenBank/DDBJ whole genome shotgun (WGS) entry which is preliminary data.</text>
</comment>
<feature type="compositionally biased region" description="Polar residues" evidence="5">
    <location>
        <begin position="231"/>
        <end position="243"/>
    </location>
</feature>
<dbReference type="InterPro" id="IPR051694">
    <property type="entry name" value="Immunoregulatory_rcpt-like"/>
</dbReference>
<feature type="compositionally biased region" description="Low complexity" evidence="5">
    <location>
        <begin position="112"/>
        <end position="163"/>
    </location>
</feature>
<reference evidence="7" key="2">
    <citation type="journal article" date="2019" name="IMA Fungus">
        <title>Genome sequencing and comparison of five Tilletia species to identify candidate genes for the detection of regulated species infecting wheat.</title>
        <authorList>
            <person name="Nguyen H.D.T."/>
            <person name="Sultana T."/>
            <person name="Kesanakurti P."/>
            <person name="Hambleton S."/>
        </authorList>
    </citation>
    <scope>NUCLEOTIDE SEQUENCE</scope>
    <source>
        <strain evidence="7">DAOMC 236416</strain>
    </source>
</reference>
<feature type="compositionally biased region" description="Polar residues" evidence="5">
    <location>
        <begin position="256"/>
        <end position="301"/>
    </location>
</feature>
<organism evidence="7 8">
    <name type="scientific">Tilletia indica</name>
    <dbReference type="NCBI Taxonomy" id="43049"/>
    <lineage>
        <taxon>Eukaryota</taxon>
        <taxon>Fungi</taxon>
        <taxon>Dikarya</taxon>
        <taxon>Basidiomycota</taxon>
        <taxon>Ustilaginomycotina</taxon>
        <taxon>Exobasidiomycetes</taxon>
        <taxon>Tilletiales</taxon>
        <taxon>Tilletiaceae</taxon>
        <taxon>Tilletia</taxon>
    </lineage>
</organism>
<evidence type="ECO:0008006" key="9">
    <source>
        <dbReference type="Google" id="ProtNLM"/>
    </source>
</evidence>
<feature type="compositionally biased region" description="Low complexity" evidence="5">
    <location>
        <begin position="244"/>
        <end position="255"/>
    </location>
</feature>
<evidence type="ECO:0000313" key="7">
    <source>
        <dbReference type="EMBL" id="KAE8259476.1"/>
    </source>
</evidence>
<feature type="compositionally biased region" description="Low complexity" evidence="5">
    <location>
        <begin position="624"/>
        <end position="635"/>
    </location>
</feature>
<feature type="region of interest" description="Disordered" evidence="5">
    <location>
        <begin position="541"/>
        <end position="653"/>
    </location>
</feature>
<feature type="region of interest" description="Disordered" evidence="5">
    <location>
        <begin position="472"/>
        <end position="526"/>
    </location>
</feature>
<feature type="region of interest" description="Disordered" evidence="5">
    <location>
        <begin position="1"/>
        <end position="301"/>
    </location>
</feature>
<feature type="compositionally biased region" description="Low complexity" evidence="5">
    <location>
        <begin position="74"/>
        <end position="92"/>
    </location>
</feature>
<reference evidence="7" key="1">
    <citation type="submission" date="2016-04" db="EMBL/GenBank/DDBJ databases">
        <authorList>
            <person name="Nguyen H.D."/>
            <person name="Samba Siva P."/>
            <person name="Cullis J."/>
            <person name="Levesque C.A."/>
            <person name="Hambleton S."/>
        </authorList>
    </citation>
    <scope>NUCLEOTIDE SEQUENCE</scope>
    <source>
        <strain evidence="7">DAOMC 236416</strain>
    </source>
</reference>
<dbReference type="GO" id="GO:0071944">
    <property type="term" value="C:cell periphery"/>
    <property type="evidence" value="ECO:0007669"/>
    <property type="project" value="UniProtKB-ARBA"/>
</dbReference>
<feature type="transmembrane region" description="Helical" evidence="6">
    <location>
        <begin position="342"/>
        <end position="365"/>
    </location>
</feature>
<evidence type="ECO:0000313" key="8">
    <source>
        <dbReference type="Proteomes" id="UP000077521"/>
    </source>
</evidence>
<keyword evidence="8" id="KW-1185">Reference proteome</keyword>
<gene>
    <name evidence="7" type="ORF">A4X13_0g986</name>
</gene>
<dbReference type="AlphaFoldDB" id="A0A177TQF0"/>
<name>A0A177TQF0_9BASI</name>
<evidence type="ECO:0000256" key="2">
    <source>
        <dbReference type="ARBA" id="ARBA00022692"/>
    </source>
</evidence>
<feature type="region of interest" description="Disordered" evidence="5">
    <location>
        <begin position="678"/>
        <end position="730"/>
    </location>
</feature>
<evidence type="ECO:0000256" key="3">
    <source>
        <dbReference type="ARBA" id="ARBA00022989"/>
    </source>
</evidence>
<dbReference type="PANTHER" id="PTHR15549">
    <property type="entry name" value="PAIRED IMMUNOGLOBULIN-LIKE TYPE 2 RECEPTOR"/>
    <property type="match status" value="1"/>
</dbReference>
<protein>
    <recommendedName>
        <fullName evidence="9">REJ domain-containing protein</fullName>
    </recommendedName>
</protein>
<dbReference type="GO" id="GO:0016020">
    <property type="term" value="C:membrane"/>
    <property type="evidence" value="ECO:0007669"/>
    <property type="project" value="UniProtKB-SubCell"/>
</dbReference>
<feature type="compositionally biased region" description="Polar residues" evidence="5">
    <location>
        <begin position="567"/>
        <end position="583"/>
    </location>
</feature>
<feature type="compositionally biased region" description="Pro residues" evidence="5">
    <location>
        <begin position="205"/>
        <end position="230"/>
    </location>
</feature>
<comment type="subcellular location">
    <subcellularLocation>
        <location evidence="1">Membrane</location>
        <topology evidence="1">Single-pass membrane protein</topology>
    </subcellularLocation>
</comment>
<keyword evidence="4 6" id="KW-0472">Membrane</keyword>